<organism evidence="1 2">
    <name type="scientific">Sphaerodactylus townsendi</name>
    <dbReference type="NCBI Taxonomy" id="933632"/>
    <lineage>
        <taxon>Eukaryota</taxon>
        <taxon>Metazoa</taxon>
        <taxon>Chordata</taxon>
        <taxon>Craniata</taxon>
        <taxon>Vertebrata</taxon>
        <taxon>Euteleostomi</taxon>
        <taxon>Lepidosauria</taxon>
        <taxon>Squamata</taxon>
        <taxon>Bifurcata</taxon>
        <taxon>Gekkota</taxon>
        <taxon>Sphaerodactylidae</taxon>
        <taxon>Sphaerodactylus</taxon>
    </lineage>
</organism>
<dbReference type="EMBL" id="CM037620">
    <property type="protein sequence ID" value="KAH7994864.1"/>
    <property type="molecule type" value="Genomic_DNA"/>
</dbReference>
<reference evidence="1" key="1">
    <citation type="submission" date="2021-08" db="EMBL/GenBank/DDBJ databases">
        <title>The first chromosome-level gecko genome reveals the dynamic sex chromosomes of Neotropical dwarf geckos (Sphaerodactylidae: Sphaerodactylus).</title>
        <authorList>
            <person name="Pinto B.J."/>
            <person name="Keating S.E."/>
            <person name="Gamble T."/>
        </authorList>
    </citation>
    <scope>NUCLEOTIDE SEQUENCE</scope>
    <source>
        <strain evidence="1">TG3544</strain>
    </source>
</reference>
<comment type="caution">
    <text evidence="1">The sequence shown here is derived from an EMBL/GenBank/DDBJ whole genome shotgun (WGS) entry which is preliminary data.</text>
</comment>
<gene>
    <name evidence="1" type="ORF">K3G42_017425</name>
</gene>
<name>A0ACB8EQ18_9SAUR</name>
<sequence length="90" mass="9847">MESVASLQEDERDCDAGTCRDTSNILYAWARNAPPTRLPKGVGFKVGGEKGSKYFVLQVHYGDISAFKEVSSFVVKLQHVHIQSGVCASK</sequence>
<dbReference type="Proteomes" id="UP000827872">
    <property type="component" value="Linkage Group LG07"/>
</dbReference>
<protein>
    <submittedName>
        <fullName evidence="1">Uncharacterized protein</fullName>
    </submittedName>
</protein>
<accession>A0ACB8EQ18</accession>
<proteinExistence type="predicted"/>
<keyword evidence="2" id="KW-1185">Reference proteome</keyword>
<evidence type="ECO:0000313" key="1">
    <source>
        <dbReference type="EMBL" id="KAH7994864.1"/>
    </source>
</evidence>
<evidence type="ECO:0000313" key="2">
    <source>
        <dbReference type="Proteomes" id="UP000827872"/>
    </source>
</evidence>